<proteinExistence type="predicted"/>
<dbReference type="EMBL" id="GECU01024047">
    <property type="protein sequence ID" value="JAS83659.1"/>
    <property type="molecule type" value="Transcribed_RNA"/>
</dbReference>
<dbReference type="AlphaFoldDB" id="A0A1B6I9R2"/>
<accession>A0A1B6I9R2</accession>
<sequence>MTSSIYLTGEVLLQLMSSPSGDVMFNSLDLFSRLCMSSELKPVVTLNKDMANNIVLALNLDFQGATVRKPFSSVGWKCQNQLLEFCRVHNPLVELHLLTQQFTYMVINHSLQNNGITSEQVLEYMSVWLAGLQHRQVVAPISHRALRQDRLSTTLTNIASKLAQRSATNISSNVIRLQDDIVVKILTIGCNIPDYVIRSLRKKYGSCL</sequence>
<organism evidence="1">
    <name type="scientific">Homalodisca liturata</name>
    <dbReference type="NCBI Taxonomy" id="320908"/>
    <lineage>
        <taxon>Eukaryota</taxon>
        <taxon>Metazoa</taxon>
        <taxon>Ecdysozoa</taxon>
        <taxon>Arthropoda</taxon>
        <taxon>Hexapoda</taxon>
        <taxon>Insecta</taxon>
        <taxon>Pterygota</taxon>
        <taxon>Neoptera</taxon>
        <taxon>Paraneoptera</taxon>
        <taxon>Hemiptera</taxon>
        <taxon>Auchenorrhyncha</taxon>
        <taxon>Membracoidea</taxon>
        <taxon>Cicadellidae</taxon>
        <taxon>Cicadellinae</taxon>
        <taxon>Proconiini</taxon>
        <taxon>Homalodisca</taxon>
    </lineage>
</organism>
<reference evidence="1" key="1">
    <citation type="submission" date="2015-11" db="EMBL/GenBank/DDBJ databases">
        <title>De novo transcriptome assembly of four potential Pierce s Disease insect vectors from Arizona vineyards.</title>
        <authorList>
            <person name="Tassone E.E."/>
        </authorList>
    </citation>
    <scope>NUCLEOTIDE SEQUENCE</scope>
</reference>
<protein>
    <submittedName>
        <fullName evidence="1">Uncharacterized protein</fullName>
    </submittedName>
</protein>
<gene>
    <name evidence="1" type="ORF">g.1674</name>
</gene>
<evidence type="ECO:0000313" key="1">
    <source>
        <dbReference type="EMBL" id="JAS83659.1"/>
    </source>
</evidence>
<name>A0A1B6I9R2_9HEMI</name>